<evidence type="ECO:0000313" key="2">
    <source>
        <dbReference type="EMBL" id="AFN64876.1"/>
    </source>
</evidence>
<sequence>MNIFFKLLAIGGVGGSIGGIAYLSQQEYTNVHAGAVVEKKESQIGDGGVDVKKQPGEKAPATEARQGQNGASSGGGGSSGATSSSSESS</sequence>
<dbReference type="KEGG" id="mwe:WEN_00345"/>
<dbReference type="EMBL" id="CP003703">
    <property type="protein sequence ID" value="AFN64876.1"/>
    <property type="molecule type" value="Genomic_DNA"/>
</dbReference>
<feature type="compositionally biased region" description="Low complexity" evidence="1">
    <location>
        <begin position="80"/>
        <end position="89"/>
    </location>
</feature>
<reference evidence="2 3" key="1">
    <citation type="journal article" date="2012" name="J. Bacteriol.">
        <title>Complete genome sequence of Mycoplasma wenyonii strain Massachusetts.</title>
        <authorList>
            <person name="Dos Santos A.P."/>
            <person name="Guimaraes A.M."/>
            <person name="do Nascimento N.C."/>
            <person name="Sanmiguel P.J."/>
            <person name="Messick J.B."/>
        </authorList>
    </citation>
    <scope>NUCLEOTIDE SEQUENCE [LARGE SCALE GENOMIC DNA]</scope>
    <source>
        <strain evidence="2 3">Massachusetts</strain>
    </source>
</reference>
<keyword evidence="3" id="KW-1185">Reference proteome</keyword>
<dbReference type="STRING" id="1197325.WEN_00345"/>
<dbReference type="PATRIC" id="fig|1197325.3.peg.78"/>
<dbReference type="RefSeq" id="WP_014849586.1">
    <property type="nucleotide sequence ID" value="NC_018149.1"/>
</dbReference>
<name>I6YAA6_MYCWM</name>
<organism evidence="2 3">
    <name type="scientific">Mycoplasma wenyonii (strain Massachusetts)</name>
    <name type="common">Eperythrozoon wenyonii</name>
    <dbReference type="NCBI Taxonomy" id="1197325"/>
    <lineage>
        <taxon>Bacteria</taxon>
        <taxon>Bacillati</taxon>
        <taxon>Mycoplasmatota</taxon>
        <taxon>Mollicutes</taxon>
        <taxon>Mycoplasmataceae</taxon>
        <taxon>Mycoplasma</taxon>
    </lineage>
</organism>
<evidence type="ECO:0000256" key="1">
    <source>
        <dbReference type="SAM" id="MobiDB-lite"/>
    </source>
</evidence>
<feature type="compositionally biased region" description="Basic and acidic residues" evidence="1">
    <location>
        <begin position="41"/>
        <end position="56"/>
    </location>
</feature>
<gene>
    <name evidence="2" type="ordered locus">WEN_00345</name>
</gene>
<dbReference type="HOGENOM" id="CLU_2451510_0_0_14"/>
<dbReference type="AlphaFoldDB" id="I6YAA6"/>
<evidence type="ECO:0000313" key="3">
    <source>
        <dbReference type="Proteomes" id="UP000009005"/>
    </source>
</evidence>
<protein>
    <submittedName>
        <fullName evidence="2">Uncharacterized protein</fullName>
    </submittedName>
</protein>
<proteinExistence type="predicted"/>
<feature type="region of interest" description="Disordered" evidence="1">
    <location>
        <begin position="41"/>
        <end position="89"/>
    </location>
</feature>
<dbReference type="Proteomes" id="UP000009005">
    <property type="component" value="Chromosome"/>
</dbReference>
<accession>I6YAA6</accession>